<protein>
    <recommendedName>
        <fullName evidence="3 14">DNA ligase</fullName>
        <ecNumber evidence="2 14">6.5.1.2</ecNumber>
    </recommendedName>
    <alternativeName>
        <fullName evidence="14">Polydeoxyribonucleotide synthase [NAD(+)]</fullName>
    </alternativeName>
</protein>
<evidence type="ECO:0000256" key="9">
    <source>
        <dbReference type="ARBA" id="ARBA00022842"/>
    </source>
</evidence>
<dbReference type="InterPro" id="IPR010994">
    <property type="entry name" value="RuvA_2-like"/>
</dbReference>
<dbReference type="Pfam" id="PF01653">
    <property type="entry name" value="DNA_ligase_aden"/>
    <property type="match status" value="1"/>
</dbReference>
<dbReference type="Pfam" id="PF03120">
    <property type="entry name" value="OB_DNA_ligase"/>
    <property type="match status" value="1"/>
</dbReference>
<dbReference type="SUPFAM" id="SSF50249">
    <property type="entry name" value="Nucleic acid-binding proteins"/>
    <property type="match status" value="1"/>
</dbReference>
<dbReference type="InterPro" id="IPR036420">
    <property type="entry name" value="BRCT_dom_sf"/>
</dbReference>
<dbReference type="InterPro" id="IPR003583">
    <property type="entry name" value="Hlx-hairpin-Hlx_DNA-bd_motif"/>
</dbReference>
<dbReference type="InterPro" id="IPR033136">
    <property type="entry name" value="DNA_ligase_CS"/>
</dbReference>
<dbReference type="PANTHER" id="PTHR23389:SF9">
    <property type="entry name" value="DNA LIGASE"/>
    <property type="match status" value="1"/>
</dbReference>
<dbReference type="GO" id="GO:0003677">
    <property type="term" value="F:DNA binding"/>
    <property type="evidence" value="ECO:0007669"/>
    <property type="project" value="InterPro"/>
</dbReference>
<evidence type="ECO:0000256" key="13">
    <source>
        <dbReference type="ARBA" id="ARBA00060881"/>
    </source>
</evidence>
<feature type="compositionally biased region" description="Low complexity" evidence="16">
    <location>
        <begin position="753"/>
        <end position="786"/>
    </location>
</feature>
<dbReference type="SUPFAM" id="SSF56091">
    <property type="entry name" value="DNA ligase/mRNA capping enzyme, catalytic domain"/>
    <property type="match status" value="1"/>
</dbReference>
<comment type="catalytic activity">
    <reaction evidence="12 14 15">
        <text>NAD(+) + (deoxyribonucleotide)n-3'-hydroxyl + 5'-phospho-(deoxyribonucleotide)m = (deoxyribonucleotide)n+m + AMP + beta-nicotinamide D-nucleotide.</text>
        <dbReference type="EC" id="6.5.1.2"/>
    </reaction>
</comment>
<keyword evidence="9 14" id="KW-0460">Magnesium</keyword>
<organism evidence="18 19">
    <name type="scientific">Nocardiopsis alborubida</name>
    <dbReference type="NCBI Taxonomy" id="146802"/>
    <lineage>
        <taxon>Bacteria</taxon>
        <taxon>Bacillati</taxon>
        <taxon>Actinomycetota</taxon>
        <taxon>Actinomycetes</taxon>
        <taxon>Streptosporangiales</taxon>
        <taxon>Nocardiopsidaceae</taxon>
        <taxon>Nocardiopsis</taxon>
    </lineage>
</organism>
<dbReference type="Proteomes" id="UP000553209">
    <property type="component" value="Unassembled WGS sequence"/>
</dbReference>
<keyword evidence="14" id="KW-0464">Manganese</keyword>
<evidence type="ECO:0000256" key="8">
    <source>
        <dbReference type="ARBA" id="ARBA00022833"/>
    </source>
</evidence>
<evidence type="ECO:0000256" key="10">
    <source>
        <dbReference type="ARBA" id="ARBA00023027"/>
    </source>
</evidence>
<dbReference type="EMBL" id="JAAXPG010000019">
    <property type="protein sequence ID" value="NKY99963.1"/>
    <property type="molecule type" value="Genomic_DNA"/>
</dbReference>
<dbReference type="Pfam" id="PF03119">
    <property type="entry name" value="DNA_ligase_ZBD"/>
    <property type="match status" value="1"/>
</dbReference>
<feature type="region of interest" description="Disordered" evidence="16">
    <location>
        <begin position="200"/>
        <end position="220"/>
    </location>
</feature>
<dbReference type="InterPro" id="IPR041663">
    <property type="entry name" value="DisA/LigA_HHH"/>
</dbReference>
<sequence length="793" mass="85678">MSAPDTTTDIPDEVRARHTELCQELDDHSYRYYLGTPVVSDAEYDTLMRELVGIEDSYPALATQDSPTQKVGAPISVDFAAVEHLVRMESLGNAFDVDELNAWADRASAEVPVNGYLCELKIDGLAVDLVYEKGRLVRAATRGDGRVGEDITLNVRTIGVVPERLDESVRPAPELLEVRGEVFLPVEDFGRLNERITASGEHTPFANPRNAAAGSLRQKDPRVTATRPLSMIVHGVGAYVPAGGSESGGNGVRDGGGDVAFTSQSQAYRLLGEWGLPLSDRYRVVTTMDEVREYVGYYAAHRHEPAYEIDGIVIKVDDFALQRRLGSTSRVPRWAIAYKYPPEEVTTRLLDIKVGVGRTGRVTPYGVMEPVVVAGSEVEFATLHNAREVERKGVLIGDTVVLRKAGDVIPEIVAPVLDRRDGTERAFAMPETCPECGTPLGQQKEGDVDLRCPNARSCPGQLRERLFFVASRKALDIEALGYVAATALTQPLEPAQPPMRDEGDLFDLTVDMLLPIRTHVLDPDTTEPKTDPKTGEPKVVSFFANKKGEPKKTVEKLFEQLEEAKSKPLWRVLVALSIRHVGPRAAEDLARHFRSMDAIRAASEEELASVDGVGPTIAASIREWFAVDWHAEIVRKWADAGVRMEDEDDGSRPRHLEGVTVVVTGSLEGFSRDGAKEAIAERGGRATASVSKKTGFVVVGDSPGSKYDKAVKLGVPVLDEEGFRVLLEAGPDAAAVKRVNPAPEEPGAEDAPEAAGSEAGAGPEADAVSGAAETRAAETAADAETAEAVRGDA</sequence>
<keyword evidence="10 14" id="KW-0520">NAD</keyword>
<dbReference type="InterPro" id="IPR012340">
    <property type="entry name" value="NA-bd_OB-fold"/>
</dbReference>
<feature type="binding site" evidence="14">
    <location>
        <position position="142"/>
    </location>
    <ligand>
        <name>NAD(+)</name>
        <dbReference type="ChEBI" id="CHEBI:57540"/>
    </ligand>
</feature>
<feature type="active site" description="N6-AMP-lysine intermediate" evidence="14">
    <location>
        <position position="121"/>
    </location>
</feature>
<dbReference type="FunFam" id="3.40.50.10190:FF:000054">
    <property type="entry name" value="DNA ligase"/>
    <property type="match status" value="1"/>
</dbReference>
<keyword evidence="5 14" id="KW-0235">DNA replication</keyword>
<dbReference type="FunFam" id="2.40.50.140:FF:000012">
    <property type="entry name" value="DNA ligase"/>
    <property type="match status" value="1"/>
</dbReference>
<dbReference type="Pfam" id="PF12826">
    <property type="entry name" value="HHH_2"/>
    <property type="match status" value="1"/>
</dbReference>
<comment type="cofactor">
    <cofactor evidence="14">
        <name>Mg(2+)</name>
        <dbReference type="ChEBI" id="CHEBI:18420"/>
    </cofactor>
    <cofactor evidence="14">
        <name>Mn(2+)</name>
        <dbReference type="ChEBI" id="CHEBI:29035"/>
    </cofactor>
</comment>
<comment type="similarity">
    <text evidence="13 14">Belongs to the NAD-dependent DNA ligase family. LigA subfamily.</text>
</comment>
<dbReference type="Gene3D" id="2.40.50.140">
    <property type="entry name" value="Nucleic acid-binding proteins"/>
    <property type="match status" value="1"/>
</dbReference>
<dbReference type="Gene3D" id="3.40.50.10190">
    <property type="entry name" value="BRCT domain"/>
    <property type="match status" value="1"/>
</dbReference>
<dbReference type="HAMAP" id="MF_01588">
    <property type="entry name" value="DNA_ligase_A"/>
    <property type="match status" value="1"/>
</dbReference>
<name>A0A7X6MEC5_9ACTN</name>
<dbReference type="InterPro" id="IPR018239">
    <property type="entry name" value="DNA_ligase_AS"/>
</dbReference>
<evidence type="ECO:0000256" key="6">
    <source>
        <dbReference type="ARBA" id="ARBA00022723"/>
    </source>
</evidence>
<keyword evidence="6 14" id="KW-0479">Metal-binding</keyword>
<reference evidence="18 19" key="1">
    <citation type="submission" date="2020-04" db="EMBL/GenBank/DDBJ databases">
        <title>MicrobeNet Type strains.</title>
        <authorList>
            <person name="Nicholson A.C."/>
        </authorList>
    </citation>
    <scope>NUCLEOTIDE SEQUENCE [LARGE SCALE GENOMIC DNA]</scope>
    <source>
        <strain evidence="18 19">ATCC 23612</strain>
    </source>
</reference>
<dbReference type="PROSITE" id="PS01055">
    <property type="entry name" value="DNA_LIGASE_N1"/>
    <property type="match status" value="1"/>
</dbReference>
<dbReference type="GO" id="GO:0006281">
    <property type="term" value="P:DNA repair"/>
    <property type="evidence" value="ECO:0007669"/>
    <property type="project" value="UniProtKB-KW"/>
</dbReference>
<feature type="binding site" evidence="14">
    <location>
        <position position="452"/>
    </location>
    <ligand>
        <name>Zn(2+)</name>
        <dbReference type="ChEBI" id="CHEBI:29105"/>
    </ligand>
</feature>
<dbReference type="InterPro" id="IPR001679">
    <property type="entry name" value="DNA_ligase"/>
</dbReference>
<dbReference type="Gene3D" id="1.10.287.610">
    <property type="entry name" value="Helix hairpin bin"/>
    <property type="match status" value="1"/>
</dbReference>
<dbReference type="PROSITE" id="PS50172">
    <property type="entry name" value="BRCT"/>
    <property type="match status" value="1"/>
</dbReference>
<dbReference type="SMART" id="SM00532">
    <property type="entry name" value="LIGANc"/>
    <property type="match status" value="1"/>
</dbReference>
<evidence type="ECO:0000256" key="14">
    <source>
        <dbReference type="HAMAP-Rule" id="MF_01588"/>
    </source>
</evidence>
<feature type="binding site" evidence="14">
    <location>
        <position position="181"/>
    </location>
    <ligand>
        <name>NAD(+)</name>
        <dbReference type="ChEBI" id="CHEBI:57540"/>
    </ligand>
</feature>
<dbReference type="NCBIfam" id="NF005932">
    <property type="entry name" value="PRK07956.1"/>
    <property type="match status" value="1"/>
</dbReference>
<feature type="binding site" evidence="14">
    <location>
        <position position="119"/>
    </location>
    <ligand>
        <name>NAD(+)</name>
        <dbReference type="ChEBI" id="CHEBI:57540"/>
    </ligand>
</feature>
<feature type="domain" description="BRCT" evidence="17">
    <location>
        <begin position="651"/>
        <end position="721"/>
    </location>
</feature>
<feature type="binding site" evidence="14">
    <location>
        <position position="436"/>
    </location>
    <ligand>
        <name>Zn(2+)</name>
        <dbReference type="ChEBI" id="CHEBI:29105"/>
    </ligand>
</feature>
<keyword evidence="7 14" id="KW-0227">DNA damage</keyword>
<accession>A0A7X6MEC5</accession>
<dbReference type="InterPro" id="IPR004150">
    <property type="entry name" value="NAD_DNA_ligase_OB"/>
</dbReference>
<dbReference type="GO" id="GO:0003911">
    <property type="term" value="F:DNA ligase (NAD+) activity"/>
    <property type="evidence" value="ECO:0007669"/>
    <property type="project" value="UniProtKB-UniRule"/>
</dbReference>
<evidence type="ECO:0000256" key="4">
    <source>
        <dbReference type="ARBA" id="ARBA00022598"/>
    </source>
</evidence>
<evidence type="ECO:0000256" key="2">
    <source>
        <dbReference type="ARBA" id="ARBA00012722"/>
    </source>
</evidence>
<dbReference type="CDD" id="cd00114">
    <property type="entry name" value="LIGANc"/>
    <property type="match status" value="1"/>
</dbReference>
<dbReference type="PIRSF" id="PIRSF001604">
    <property type="entry name" value="LigA"/>
    <property type="match status" value="1"/>
</dbReference>
<dbReference type="GO" id="GO:0006260">
    <property type="term" value="P:DNA replication"/>
    <property type="evidence" value="ECO:0007669"/>
    <property type="project" value="UniProtKB-KW"/>
</dbReference>
<dbReference type="SUPFAM" id="SSF52113">
    <property type="entry name" value="BRCT domain"/>
    <property type="match status" value="1"/>
</dbReference>
<dbReference type="GO" id="GO:0005829">
    <property type="term" value="C:cytosol"/>
    <property type="evidence" value="ECO:0007669"/>
    <property type="project" value="TreeGrafter"/>
</dbReference>
<dbReference type="EC" id="6.5.1.2" evidence="2 14"/>
<feature type="binding site" evidence="14">
    <location>
        <position position="315"/>
    </location>
    <ligand>
        <name>NAD(+)</name>
        <dbReference type="ChEBI" id="CHEBI:57540"/>
    </ligand>
</feature>
<dbReference type="SUPFAM" id="SSF47781">
    <property type="entry name" value="RuvA domain 2-like"/>
    <property type="match status" value="1"/>
</dbReference>
<dbReference type="Gene3D" id="6.20.10.30">
    <property type="match status" value="1"/>
</dbReference>
<evidence type="ECO:0000256" key="15">
    <source>
        <dbReference type="RuleBase" id="RU000618"/>
    </source>
</evidence>
<evidence type="ECO:0000256" key="16">
    <source>
        <dbReference type="SAM" id="MobiDB-lite"/>
    </source>
</evidence>
<evidence type="ECO:0000256" key="12">
    <source>
        <dbReference type="ARBA" id="ARBA00034005"/>
    </source>
</evidence>
<dbReference type="InterPro" id="IPR004149">
    <property type="entry name" value="Znf_DNAligase_C4"/>
</dbReference>
<dbReference type="PANTHER" id="PTHR23389">
    <property type="entry name" value="CHROMOSOME TRANSMISSION FIDELITY FACTOR 18"/>
    <property type="match status" value="1"/>
</dbReference>
<feature type="binding site" evidence="14">
    <location>
        <begin position="41"/>
        <end position="45"/>
    </location>
    <ligand>
        <name>NAD(+)</name>
        <dbReference type="ChEBI" id="CHEBI:57540"/>
    </ligand>
</feature>
<dbReference type="NCBIfam" id="TIGR00575">
    <property type="entry name" value="dnlj"/>
    <property type="match status" value="1"/>
</dbReference>
<feature type="binding site" evidence="14">
    <location>
        <begin position="90"/>
        <end position="91"/>
    </location>
    <ligand>
        <name>NAD(+)</name>
        <dbReference type="ChEBI" id="CHEBI:57540"/>
    </ligand>
</feature>
<evidence type="ECO:0000256" key="3">
    <source>
        <dbReference type="ARBA" id="ARBA00013308"/>
    </source>
</evidence>
<dbReference type="AlphaFoldDB" id="A0A7X6MEC5"/>
<dbReference type="FunFam" id="3.30.470.30:FF:000001">
    <property type="entry name" value="DNA ligase"/>
    <property type="match status" value="1"/>
</dbReference>
<evidence type="ECO:0000256" key="5">
    <source>
        <dbReference type="ARBA" id="ARBA00022705"/>
    </source>
</evidence>
<evidence type="ECO:0000256" key="1">
    <source>
        <dbReference type="ARBA" id="ARBA00004067"/>
    </source>
</evidence>
<feature type="region of interest" description="Disordered" evidence="16">
    <location>
        <begin position="740"/>
        <end position="793"/>
    </location>
</feature>
<dbReference type="SMART" id="SM00278">
    <property type="entry name" value="HhH1"/>
    <property type="match status" value="2"/>
</dbReference>
<feature type="binding site" evidence="14">
    <location>
        <position position="458"/>
    </location>
    <ligand>
        <name>Zn(2+)</name>
        <dbReference type="ChEBI" id="CHEBI:29105"/>
    </ligand>
</feature>
<keyword evidence="19" id="KW-1185">Reference proteome</keyword>
<proteinExistence type="inferred from homology"/>
<dbReference type="InterPro" id="IPR001357">
    <property type="entry name" value="BRCT_dom"/>
</dbReference>
<dbReference type="InterPro" id="IPR013839">
    <property type="entry name" value="DNAligase_adenylation"/>
</dbReference>
<comment type="caution">
    <text evidence="18">The sequence shown here is derived from an EMBL/GenBank/DDBJ whole genome shotgun (WGS) entry which is preliminary data.</text>
</comment>
<dbReference type="Gene3D" id="1.10.150.20">
    <property type="entry name" value="5' to 3' exonuclease, C-terminal subdomain"/>
    <property type="match status" value="2"/>
</dbReference>
<gene>
    <name evidence="14 18" type="primary">ligA</name>
    <name evidence="18" type="ORF">HGB44_20160</name>
</gene>
<evidence type="ECO:0000256" key="11">
    <source>
        <dbReference type="ARBA" id="ARBA00023204"/>
    </source>
</evidence>
<dbReference type="Pfam" id="PF00533">
    <property type="entry name" value="BRCT"/>
    <property type="match status" value="1"/>
</dbReference>
<evidence type="ECO:0000313" key="18">
    <source>
        <dbReference type="EMBL" id="NKY99963.1"/>
    </source>
</evidence>
<evidence type="ECO:0000313" key="19">
    <source>
        <dbReference type="Proteomes" id="UP000553209"/>
    </source>
</evidence>
<dbReference type="FunFam" id="1.10.150.20:FF:000006">
    <property type="entry name" value="DNA ligase"/>
    <property type="match status" value="1"/>
</dbReference>
<evidence type="ECO:0000259" key="17">
    <source>
        <dbReference type="PROSITE" id="PS50172"/>
    </source>
</evidence>
<dbReference type="PROSITE" id="PS01056">
    <property type="entry name" value="DNA_LIGASE_N2"/>
    <property type="match status" value="1"/>
</dbReference>
<dbReference type="Gene3D" id="3.30.470.30">
    <property type="entry name" value="DNA ligase/mRNA capping enzyme"/>
    <property type="match status" value="1"/>
</dbReference>
<dbReference type="CDD" id="cd17748">
    <property type="entry name" value="BRCT_DNA_ligase_like"/>
    <property type="match status" value="1"/>
</dbReference>
<keyword evidence="11 14" id="KW-0234">DNA repair</keyword>
<evidence type="ECO:0000256" key="7">
    <source>
        <dbReference type="ARBA" id="ARBA00022763"/>
    </source>
</evidence>
<keyword evidence="8 14" id="KW-0862">Zinc</keyword>
<feature type="binding site" evidence="14">
    <location>
        <position position="433"/>
    </location>
    <ligand>
        <name>Zn(2+)</name>
        <dbReference type="ChEBI" id="CHEBI:29105"/>
    </ligand>
</feature>
<comment type="function">
    <text evidence="1 14">DNA ligase that catalyzes the formation of phosphodiester linkages between 5'-phosphoryl and 3'-hydroxyl groups in double-stranded DNA using NAD as a coenzyme and as the energy source for the reaction. It is essential for DNA replication and repair of damaged DNA.</text>
</comment>
<dbReference type="RefSeq" id="WP_061078237.1">
    <property type="nucleotide sequence ID" value="NZ_JAAXPG010000019.1"/>
</dbReference>
<feature type="binding site" evidence="14">
    <location>
        <position position="339"/>
    </location>
    <ligand>
        <name>NAD(+)</name>
        <dbReference type="ChEBI" id="CHEBI:57540"/>
    </ligand>
</feature>
<dbReference type="GO" id="GO:0046872">
    <property type="term" value="F:metal ion binding"/>
    <property type="evidence" value="ECO:0007669"/>
    <property type="project" value="UniProtKB-KW"/>
</dbReference>
<dbReference type="SMART" id="SM00292">
    <property type="entry name" value="BRCT"/>
    <property type="match status" value="1"/>
</dbReference>
<keyword evidence="4 14" id="KW-0436">Ligase</keyword>
<dbReference type="InterPro" id="IPR013840">
    <property type="entry name" value="DNAligase_N"/>
</dbReference>